<protein>
    <recommendedName>
        <fullName evidence="3">Peptidase S24/S26A/S26B/S26C domain-containing protein</fullName>
    </recommendedName>
</protein>
<evidence type="ECO:0000313" key="1">
    <source>
        <dbReference type="EMBL" id="SOC26495.1"/>
    </source>
</evidence>
<evidence type="ECO:0008006" key="3">
    <source>
        <dbReference type="Google" id="ProtNLM"/>
    </source>
</evidence>
<name>A0A285TRZ7_9PROT</name>
<accession>A0A285TRZ7</accession>
<dbReference type="CDD" id="cd06462">
    <property type="entry name" value="Peptidase_S24_S26"/>
    <property type="match status" value="1"/>
</dbReference>
<reference evidence="1 2" key="1">
    <citation type="submission" date="2017-08" db="EMBL/GenBank/DDBJ databases">
        <authorList>
            <person name="de Groot N.N."/>
        </authorList>
    </citation>
    <scope>NUCLEOTIDE SEQUENCE [LARGE SCALE GENOMIC DNA]</scope>
    <source>
        <strain evidence="1 2">USBA 78</strain>
    </source>
</reference>
<dbReference type="AlphaFoldDB" id="A0A285TRZ7"/>
<gene>
    <name evidence="1" type="ORF">SAMN05428964_105125</name>
</gene>
<dbReference type="Proteomes" id="UP000219068">
    <property type="component" value="Unassembled WGS sequence"/>
</dbReference>
<organism evidence="1 2">
    <name type="scientific">Thalassospira xiamenensis</name>
    <dbReference type="NCBI Taxonomy" id="220697"/>
    <lineage>
        <taxon>Bacteria</taxon>
        <taxon>Pseudomonadati</taxon>
        <taxon>Pseudomonadota</taxon>
        <taxon>Alphaproteobacteria</taxon>
        <taxon>Rhodospirillales</taxon>
        <taxon>Thalassospiraceae</taxon>
        <taxon>Thalassospira</taxon>
    </lineage>
</organism>
<dbReference type="InterPro" id="IPR036286">
    <property type="entry name" value="LexA/Signal_pep-like_sf"/>
</dbReference>
<sequence length="110" mass="12034">MTKYQALIGSLATTGTGTMKCFGSSMLPLLPNPSVCEYKRESTYRVGDIVFCKVNGRFIDAHKITKIGPDGRFMISNNHGHDNGWTRTIYGRVVRATAKDGAVSEFASRG</sequence>
<evidence type="ECO:0000313" key="2">
    <source>
        <dbReference type="Proteomes" id="UP000219068"/>
    </source>
</evidence>
<proteinExistence type="predicted"/>
<dbReference type="EMBL" id="OBMM01000005">
    <property type="protein sequence ID" value="SOC26495.1"/>
    <property type="molecule type" value="Genomic_DNA"/>
</dbReference>
<dbReference type="SUPFAM" id="SSF51306">
    <property type="entry name" value="LexA/Signal peptidase"/>
    <property type="match status" value="1"/>
</dbReference>
<dbReference type="RefSeq" id="WP_097052698.1">
    <property type="nucleotide sequence ID" value="NZ_OBMM01000005.1"/>
</dbReference>